<accession>A0A165CIT5</accession>
<dbReference type="Proteomes" id="UP000077266">
    <property type="component" value="Unassembled WGS sequence"/>
</dbReference>
<gene>
    <name evidence="1" type="ORF">EXIGLDRAFT_729559</name>
</gene>
<protein>
    <submittedName>
        <fullName evidence="1">Uncharacterized protein</fullName>
    </submittedName>
</protein>
<dbReference type="OrthoDB" id="3252786at2759"/>
<organism evidence="1 2">
    <name type="scientific">Exidia glandulosa HHB12029</name>
    <dbReference type="NCBI Taxonomy" id="1314781"/>
    <lineage>
        <taxon>Eukaryota</taxon>
        <taxon>Fungi</taxon>
        <taxon>Dikarya</taxon>
        <taxon>Basidiomycota</taxon>
        <taxon>Agaricomycotina</taxon>
        <taxon>Agaricomycetes</taxon>
        <taxon>Auriculariales</taxon>
        <taxon>Exidiaceae</taxon>
        <taxon>Exidia</taxon>
    </lineage>
</organism>
<dbReference type="AlphaFoldDB" id="A0A165CIT5"/>
<sequence length="511" mass="57500">MSEPAPSGVIPNPVLDIDPTRDAYLGGNSPISRLSRDLFCQVFEWYIPVRTQVQAMRVCRVWRDALLSTPSVWSVVSNEQFEEHHDGVLTSLLARSANAKLSLTVDVTAHNWREVTDCIEANLHRCRSLTVDCVDVLDDDGAERLTRVLSHEPALALEALRLYDLNWQFNCKSHDDVVLFAGQAPRLDLVKMHTNLASLRHSDSLGAVQRLRFRPVNSLESLQRLLSLFTAPKILALDIDDWVSDWVGGKVTLPSSIEGLIVISNSSWPSALPLLSNIHHAQLLHLRLLLHLETSLSDATALVSHVLEHSKVVDIFIDLISDSEDLINLDIFWDSHERHLYNVPLAAVSLPTVFASLTWLSLGERAFTIESGLPEAPALTWLAICLIYGRYQLEWGEASIFLLPREREPLFSCPLLRTLKISAPPSSEPNAEDYVTYIAPEMIREFMTFHLAFNDSRLDRLILEGAVLLESRSDEVAELLALVEDYSWQPGFLTPASEYDDLMVYHETETD</sequence>
<evidence type="ECO:0000313" key="1">
    <source>
        <dbReference type="EMBL" id="KZV82546.1"/>
    </source>
</evidence>
<dbReference type="InParanoid" id="A0A165CIT5"/>
<dbReference type="EMBL" id="KV426317">
    <property type="protein sequence ID" value="KZV82546.1"/>
    <property type="molecule type" value="Genomic_DNA"/>
</dbReference>
<keyword evidence="2" id="KW-1185">Reference proteome</keyword>
<evidence type="ECO:0000313" key="2">
    <source>
        <dbReference type="Proteomes" id="UP000077266"/>
    </source>
</evidence>
<dbReference type="SUPFAM" id="SSF81383">
    <property type="entry name" value="F-box domain"/>
    <property type="match status" value="1"/>
</dbReference>
<dbReference type="InterPro" id="IPR036047">
    <property type="entry name" value="F-box-like_dom_sf"/>
</dbReference>
<name>A0A165CIT5_EXIGL</name>
<proteinExistence type="predicted"/>
<dbReference type="Gene3D" id="1.20.1280.50">
    <property type="match status" value="1"/>
</dbReference>
<reference evidence="1 2" key="1">
    <citation type="journal article" date="2016" name="Mol. Biol. Evol.">
        <title>Comparative Genomics of Early-Diverging Mushroom-Forming Fungi Provides Insights into the Origins of Lignocellulose Decay Capabilities.</title>
        <authorList>
            <person name="Nagy L.G."/>
            <person name="Riley R."/>
            <person name="Tritt A."/>
            <person name="Adam C."/>
            <person name="Daum C."/>
            <person name="Floudas D."/>
            <person name="Sun H."/>
            <person name="Yadav J.S."/>
            <person name="Pangilinan J."/>
            <person name="Larsson K.H."/>
            <person name="Matsuura K."/>
            <person name="Barry K."/>
            <person name="Labutti K."/>
            <person name="Kuo R."/>
            <person name="Ohm R.A."/>
            <person name="Bhattacharya S.S."/>
            <person name="Shirouzu T."/>
            <person name="Yoshinaga Y."/>
            <person name="Martin F.M."/>
            <person name="Grigoriev I.V."/>
            <person name="Hibbett D.S."/>
        </authorList>
    </citation>
    <scope>NUCLEOTIDE SEQUENCE [LARGE SCALE GENOMIC DNA]</scope>
    <source>
        <strain evidence="1 2">HHB12029</strain>
    </source>
</reference>